<dbReference type="AlphaFoldDB" id="A0AAV9W3C5"/>
<reference evidence="7 8" key="1">
    <citation type="submission" date="2023-08" db="EMBL/GenBank/DDBJ databases">
        <authorList>
            <person name="Palmer J.M."/>
        </authorList>
    </citation>
    <scope>NUCLEOTIDE SEQUENCE [LARGE SCALE GENOMIC DNA]</scope>
    <source>
        <strain evidence="7 8">TWF481</strain>
    </source>
</reference>
<dbReference type="InterPro" id="IPR020855">
    <property type="entry name" value="Ureohydrolase_Mn_BS"/>
</dbReference>
<dbReference type="Pfam" id="PF00491">
    <property type="entry name" value="Arginase"/>
    <property type="match status" value="1"/>
</dbReference>
<dbReference type="SUPFAM" id="SSF52768">
    <property type="entry name" value="Arginase/deacetylase"/>
    <property type="match status" value="1"/>
</dbReference>
<dbReference type="InterPro" id="IPR023696">
    <property type="entry name" value="Ureohydrolase_dom_sf"/>
</dbReference>
<dbReference type="GO" id="GO:0033389">
    <property type="term" value="P:putrescine biosynthetic process from arginine, via agmatine"/>
    <property type="evidence" value="ECO:0007669"/>
    <property type="project" value="TreeGrafter"/>
</dbReference>
<name>A0AAV9W3C5_9PEZI</name>
<organism evidence="7 8">
    <name type="scientific">Arthrobotrys musiformis</name>
    <dbReference type="NCBI Taxonomy" id="47236"/>
    <lineage>
        <taxon>Eukaryota</taxon>
        <taxon>Fungi</taxon>
        <taxon>Dikarya</taxon>
        <taxon>Ascomycota</taxon>
        <taxon>Pezizomycotina</taxon>
        <taxon>Orbiliomycetes</taxon>
        <taxon>Orbiliales</taxon>
        <taxon>Orbiliaceae</taxon>
        <taxon>Arthrobotrys</taxon>
    </lineage>
</organism>
<keyword evidence="2" id="KW-0479">Metal-binding</keyword>
<dbReference type="PRINTS" id="PR00116">
    <property type="entry name" value="ARGINASE"/>
</dbReference>
<dbReference type="GO" id="GO:0046872">
    <property type="term" value="F:metal ion binding"/>
    <property type="evidence" value="ECO:0007669"/>
    <property type="project" value="UniProtKB-KW"/>
</dbReference>
<feature type="compositionally biased region" description="Basic and acidic residues" evidence="5">
    <location>
        <begin position="394"/>
        <end position="422"/>
    </location>
</feature>
<gene>
    <name evidence="7" type="ORF">TWF481_009355</name>
</gene>
<evidence type="ECO:0000313" key="7">
    <source>
        <dbReference type="EMBL" id="KAK6501517.1"/>
    </source>
</evidence>
<dbReference type="EMBL" id="JAVHJL010000006">
    <property type="protein sequence ID" value="KAK6501517.1"/>
    <property type="molecule type" value="Genomic_DNA"/>
</dbReference>
<dbReference type="Gene3D" id="3.40.800.10">
    <property type="entry name" value="Ureohydrolase domain"/>
    <property type="match status" value="1"/>
</dbReference>
<proteinExistence type="inferred from homology"/>
<keyword evidence="6" id="KW-0732">Signal</keyword>
<dbReference type="PROSITE" id="PS51409">
    <property type="entry name" value="ARGINASE_2"/>
    <property type="match status" value="1"/>
</dbReference>
<dbReference type="InterPro" id="IPR006035">
    <property type="entry name" value="Ureohydrolase"/>
</dbReference>
<evidence type="ECO:0000256" key="6">
    <source>
        <dbReference type="SAM" id="SignalP"/>
    </source>
</evidence>
<feature type="signal peptide" evidence="6">
    <location>
        <begin position="1"/>
        <end position="18"/>
    </location>
</feature>
<feature type="region of interest" description="Disordered" evidence="5">
    <location>
        <begin position="394"/>
        <end position="445"/>
    </location>
</feature>
<comment type="similarity">
    <text evidence="1">Belongs to the arginase family. Agmatinase subfamily.</text>
</comment>
<comment type="caution">
    <text evidence="7">The sequence shown here is derived from an EMBL/GenBank/DDBJ whole genome shotgun (WGS) entry which is preliminary data.</text>
</comment>
<dbReference type="FunFam" id="3.40.800.10:FF:000014">
    <property type="entry name" value="Arginase family protein"/>
    <property type="match status" value="1"/>
</dbReference>
<dbReference type="PROSITE" id="PS01053">
    <property type="entry name" value="ARGINASE_1"/>
    <property type="match status" value="1"/>
</dbReference>
<accession>A0AAV9W3C5</accession>
<evidence type="ECO:0000256" key="3">
    <source>
        <dbReference type="ARBA" id="ARBA00022801"/>
    </source>
</evidence>
<evidence type="ECO:0000256" key="4">
    <source>
        <dbReference type="RuleBase" id="RU003684"/>
    </source>
</evidence>
<evidence type="ECO:0000256" key="1">
    <source>
        <dbReference type="ARBA" id="ARBA00009227"/>
    </source>
</evidence>
<feature type="chain" id="PRO_5043956595" description="Agmatinase" evidence="6">
    <location>
        <begin position="19"/>
        <end position="445"/>
    </location>
</feature>
<evidence type="ECO:0000256" key="5">
    <source>
        <dbReference type="SAM" id="MobiDB-lite"/>
    </source>
</evidence>
<protein>
    <recommendedName>
        <fullName evidence="9">Agmatinase</fullName>
    </recommendedName>
</protein>
<evidence type="ECO:0000256" key="2">
    <source>
        <dbReference type="ARBA" id="ARBA00022723"/>
    </source>
</evidence>
<evidence type="ECO:0000313" key="8">
    <source>
        <dbReference type="Proteomes" id="UP001370758"/>
    </source>
</evidence>
<keyword evidence="8" id="KW-1185">Reference proteome</keyword>
<dbReference type="GO" id="GO:0008783">
    <property type="term" value="F:agmatinase activity"/>
    <property type="evidence" value="ECO:0007669"/>
    <property type="project" value="TreeGrafter"/>
</dbReference>
<dbReference type="PANTHER" id="PTHR11358:SF26">
    <property type="entry name" value="GUANIDINO ACID HYDROLASE, MITOCHONDRIAL"/>
    <property type="match status" value="1"/>
</dbReference>
<keyword evidence="3 4" id="KW-0378">Hydrolase</keyword>
<sequence length="445" mass="49131">MLFFTLLTFLQASSLVNAHSTHQSEEIDKERLKELHDKWSADWSFSGISTFAHLPYTRCLTNPYAAYDVAIIGAPFDTAVSYRPGARFGPRAIRAASSRQTSFRGFNHRAGFNPYQSWAKIIDCGDIPVVPFDNALAMEQMTEAMVELLSRNSAVYQTAGNDEARKSVLDKKIPKIVTLGGDHTIALAALRALNKFHGQVAVLHFDAHLDTWNPIKNPSAWSSEQMSLSHGCMFWLAQIAYDPPLILPNSSVHAGLRTRLSGIDYEDYDDDTKQGWYRIEADEIDDIGVNGVIQKILDNLGKDVPVYLSVDIDVIDPGIAPGTGTPEPGGWTTREMIRILRGLEGLNVVGADIVEVAPAYDGTGEQTALAAAQIVYEILTSIVKRGIDSNRVKMEDARGTRHLQKSEAKAGTESTKLRETEKSPQPIVPEEDAPLKVQRVNRDEL</sequence>
<dbReference type="Proteomes" id="UP001370758">
    <property type="component" value="Unassembled WGS sequence"/>
</dbReference>
<dbReference type="CDD" id="cd11592">
    <property type="entry name" value="Agmatinase_PAH"/>
    <property type="match status" value="1"/>
</dbReference>
<evidence type="ECO:0008006" key="9">
    <source>
        <dbReference type="Google" id="ProtNLM"/>
    </source>
</evidence>
<dbReference type="PANTHER" id="PTHR11358">
    <property type="entry name" value="ARGINASE/AGMATINASE"/>
    <property type="match status" value="1"/>
</dbReference>